<feature type="domain" description="N-acetyltransferase" evidence="3">
    <location>
        <begin position="4"/>
        <end position="157"/>
    </location>
</feature>
<evidence type="ECO:0000259" key="3">
    <source>
        <dbReference type="PROSITE" id="PS51186"/>
    </source>
</evidence>
<dbReference type="KEGG" id="sniv:SFSGTM_16920"/>
<dbReference type="Gene3D" id="3.40.630.30">
    <property type="match status" value="1"/>
</dbReference>
<dbReference type="PANTHER" id="PTHR43877">
    <property type="entry name" value="AMINOALKYLPHOSPHONATE N-ACETYLTRANSFERASE-RELATED-RELATED"/>
    <property type="match status" value="1"/>
</dbReference>
<protein>
    <submittedName>
        <fullName evidence="4">N-acetyltransferase</fullName>
    </submittedName>
</protein>
<evidence type="ECO:0000313" key="4">
    <source>
        <dbReference type="EMBL" id="BBP00984.1"/>
    </source>
</evidence>
<evidence type="ECO:0000313" key="5">
    <source>
        <dbReference type="Proteomes" id="UP000463939"/>
    </source>
</evidence>
<evidence type="ECO:0000256" key="2">
    <source>
        <dbReference type="ARBA" id="ARBA00023315"/>
    </source>
</evidence>
<evidence type="ECO:0000256" key="1">
    <source>
        <dbReference type="ARBA" id="ARBA00022679"/>
    </source>
</evidence>
<keyword evidence="2" id="KW-0012">Acyltransferase</keyword>
<dbReference type="InterPro" id="IPR050832">
    <property type="entry name" value="Bact_Acetyltransf"/>
</dbReference>
<dbReference type="InterPro" id="IPR000182">
    <property type="entry name" value="GNAT_dom"/>
</dbReference>
<name>A0A809RJI4_9PROT</name>
<dbReference type="Proteomes" id="UP000463939">
    <property type="component" value="Chromosome"/>
</dbReference>
<dbReference type="PROSITE" id="PS51186">
    <property type="entry name" value="GNAT"/>
    <property type="match status" value="1"/>
</dbReference>
<proteinExistence type="predicted"/>
<dbReference type="SUPFAM" id="SSF55729">
    <property type="entry name" value="Acyl-CoA N-acyltransferases (Nat)"/>
    <property type="match status" value="1"/>
</dbReference>
<organism evidence="4 5">
    <name type="scientific">Sulfuriferula nivalis</name>
    <dbReference type="NCBI Taxonomy" id="2675298"/>
    <lineage>
        <taxon>Bacteria</taxon>
        <taxon>Pseudomonadati</taxon>
        <taxon>Pseudomonadota</taxon>
        <taxon>Betaproteobacteria</taxon>
        <taxon>Nitrosomonadales</taxon>
        <taxon>Sulfuricellaceae</taxon>
        <taxon>Sulfuriferula</taxon>
    </lineage>
</organism>
<dbReference type="Pfam" id="PF00583">
    <property type="entry name" value="Acetyltransf_1"/>
    <property type="match status" value="1"/>
</dbReference>
<sequence>MAAYTIQAACHDDIPALIVLLDTLFTIEQDFTPNHAAQQQGLELMLQQADMAYIAIAKNDAGSVIGMASAQLVVSTAEGAFSAWIEDVVVDANYRQHGIGSALLANVLDWATSKGATRAQLLADLDNTPALDFYQRTGWKMTRLVAHKCGLVKHSNP</sequence>
<reference evidence="5" key="1">
    <citation type="submission" date="2019-11" db="EMBL/GenBank/DDBJ databases">
        <title>Isolation and characterization of a novel species in the genus Sulfuriferula.</title>
        <authorList>
            <person name="Mochizuki J."/>
            <person name="Kojima H."/>
            <person name="Fukui M."/>
        </authorList>
    </citation>
    <scope>NUCLEOTIDE SEQUENCE [LARGE SCALE GENOMIC DNA]</scope>
    <source>
        <strain evidence="5">SGTM</strain>
    </source>
</reference>
<dbReference type="RefSeq" id="WP_162084819.1">
    <property type="nucleotide sequence ID" value="NZ_AP021881.1"/>
</dbReference>
<gene>
    <name evidence="4" type="ORF">SFSGTM_16920</name>
</gene>
<dbReference type="AlphaFoldDB" id="A0A809RJI4"/>
<dbReference type="InterPro" id="IPR016181">
    <property type="entry name" value="Acyl_CoA_acyltransferase"/>
</dbReference>
<keyword evidence="5" id="KW-1185">Reference proteome</keyword>
<dbReference type="PANTHER" id="PTHR43877:SF2">
    <property type="entry name" value="AMINOALKYLPHOSPHONATE N-ACETYLTRANSFERASE-RELATED"/>
    <property type="match status" value="1"/>
</dbReference>
<dbReference type="EMBL" id="AP021881">
    <property type="protein sequence ID" value="BBP00984.1"/>
    <property type="molecule type" value="Genomic_DNA"/>
</dbReference>
<dbReference type="CDD" id="cd04301">
    <property type="entry name" value="NAT_SF"/>
    <property type="match status" value="1"/>
</dbReference>
<dbReference type="GO" id="GO:0016747">
    <property type="term" value="F:acyltransferase activity, transferring groups other than amino-acyl groups"/>
    <property type="evidence" value="ECO:0007669"/>
    <property type="project" value="InterPro"/>
</dbReference>
<accession>A0A809RJI4</accession>
<keyword evidence="1 4" id="KW-0808">Transferase</keyword>